<accession>A0A168L871</accession>
<dbReference type="Proteomes" id="UP000078561">
    <property type="component" value="Unassembled WGS sequence"/>
</dbReference>
<name>A0A168L871_ABSGL</name>
<dbReference type="AlphaFoldDB" id="A0A168L871"/>
<protein>
    <submittedName>
        <fullName evidence="2">Uncharacterized protein</fullName>
    </submittedName>
</protein>
<proteinExistence type="predicted"/>
<evidence type="ECO:0000313" key="3">
    <source>
        <dbReference type="Proteomes" id="UP000078561"/>
    </source>
</evidence>
<feature type="non-terminal residue" evidence="2">
    <location>
        <position position="1"/>
    </location>
</feature>
<feature type="transmembrane region" description="Helical" evidence="1">
    <location>
        <begin position="199"/>
        <end position="222"/>
    </location>
</feature>
<gene>
    <name evidence="2" type="primary">ABSGL_01640.1 scaffold 1992</name>
</gene>
<sequence length="315" mass="35588">VHYLGHIAYMIRHLGPMPSFSCRSLERTIGHYKQRTLSTQLPGISYRKLPKSIQANGPLLLISSLACHHLHDIIELMLENELHINHVLALEQHEDEDPQDDITMKAQPVYTSEPPFPATLCALLAATNRYLRTHNTDSVLTISSDDKLAYHHSVEYGGKSYRSIFSQSSSRAAVVKFGQATVLVTATADEWQVSYPIPLLFLLTHFICYTINSFFGLVYFFFEITVGNKVHKLAAMQALQGVEQNTNIYPIWYHGSGHFDRLIVVGIECISDAVGILVDTTKPDIKHLVPARQPVWNLKVLTNIDDITLKLRRDQ</sequence>
<reference evidence="2" key="1">
    <citation type="submission" date="2016-04" db="EMBL/GenBank/DDBJ databases">
        <authorList>
            <person name="Evans L.H."/>
            <person name="Alamgir A."/>
            <person name="Owens N."/>
            <person name="Weber N.D."/>
            <person name="Virtaneva K."/>
            <person name="Barbian K."/>
            <person name="Babar A."/>
            <person name="Rosenke K."/>
        </authorList>
    </citation>
    <scope>NUCLEOTIDE SEQUENCE [LARGE SCALE GENOMIC DNA]</scope>
    <source>
        <strain evidence="2">CBS 101.48</strain>
    </source>
</reference>
<evidence type="ECO:0000313" key="2">
    <source>
        <dbReference type="EMBL" id="SAL96250.1"/>
    </source>
</evidence>
<keyword evidence="3" id="KW-1185">Reference proteome</keyword>
<evidence type="ECO:0000256" key="1">
    <source>
        <dbReference type="SAM" id="Phobius"/>
    </source>
</evidence>
<dbReference type="InParanoid" id="A0A168L871"/>
<keyword evidence="1" id="KW-0812">Transmembrane</keyword>
<keyword evidence="1" id="KW-1133">Transmembrane helix</keyword>
<dbReference type="EMBL" id="LT550858">
    <property type="protein sequence ID" value="SAL96250.1"/>
    <property type="molecule type" value="Genomic_DNA"/>
</dbReference>
<organism evidence="2">
    <name type="scientific">Absidia glauca</name>
    <name type="common">Pin mould</name>
    <dbReference type="NCBI Taxonomy" id="4829"/>
    <lineage>
        <taxon>Eukaryota</taxon>
        <taxon>Fungi</taxon>
        <taxon>Fungi incertae sedis</taxon>
        <taxon>Mucoromycota</taxon>
        <taxon>Mucoromycotina</taxon>
        <taxon>Mucoromycetes</taxon>
        <taxon>Mucorales</taxon>
        <taxon>Cunninghamellaceae</taxon>
        <taxon>Absidia</taxon>
    </lineage>
</organism>
<keyword evidence="1" id="KW-0472">Membrane</keyword>